<accession>A0A9C7GB95</accession>
<evidence type="ECO:0000313" key="8">
    <source>
        <dbReference type="EMBL" id="CAG9609279.1"/>
    </source>
</evidence>
<feature type="transmembrane region" description="Helical" evidence="6">
    <location>
        <begin position="77"/>
        <end position="95"/>
    </location>
</feature>
<dbReference type="Proteomes" id="UP000789845">
    <property type="component" value="Unassembled WGS sequence"/>
</dbReference>
<comment type="subcellular location">
    <subcellularLocation>
        <location evidence="1">Cell membrane</location>
        <topology evidence="1">Multi-pass membrane protein</topology>
    </subcellularLocation>
</comment>
<keyword evidence="5 6" id="KW-0472">Membrane</keyword>
<evidence type="ECO:0000256" key="5">
    <source>
        <dbReference type="ARBA" id="ARBA00023136"/>
    </source>
</evidence>
<dbReference type="InterPro" id="IPR010343">
    <property type="entry name" value="ArAE_1"/>
</dbReference>
<dbReference type="PANTHER" id="PTHR40064:SF1">
    <property type="entry name" value="MEMBRANE PROTEIN"/>
    <property type="match status" value="1"/>
</dbReference>
<evidence type="ECO:0000256" key="6">
    <source>
        <dbReference type="SAM" id="Phobius"/>
    </source>
</evidence>
<feature type="transmembrane region" description="Helical" evidence="6">
    <location>
        <begin position="20"/>
        <end position="42"/>
    </location>
</feature>
<dbReference type="Gene3D" id="1.20.120.940">
    <property type="entry name" value="Putative aromatic acid exporter, C-terminal domain"/>
    <property type="match status" value="1"/>
</dbReference>
<evidence type="ECO:0000256" key="2">
    <source>
        <dbReference type="ARBA" id="ARBA00022475"/>
    </source>
</evidence>
<feature type="transmembrane region" description="Helical" evidence="6">
    <location>
        <begin position="126"/>
        <end position="143"/>
    </location>
</feature>
<dbReference type="Pfam" id="PF06081">
    <property type="entry name" value="ArAE_1"/>
    <property type="match status" value="1"/>
</dbReference>
<evidence type="ECO:0000259" key="7">
    <source>
        <dbReference type="Pfam" id="PF11728"/>
    </source>
</evidence>
<dbReference type="Pfam" id="PF11728">
    <property type="entry name" value="ArAE_1_C"/>
    <property type="match status" value="1"/>
</dbReference>
<gene>
    <name evidence="8" type="ORF">NEOCIP111885_03021</name>
</gene>
<feature type="transmembrane region" description="Helical" evidence="6">
    <location>
        <begin position="102"/>
        <end position="120"/>
    </location>
</feature>
<keyword evidence="4 6" id="KW-1133">Transmembrane helix</keyword>
<keyword evidence="2" id="KW-1003">Cell membrane</keyword>
<dbReference type="PANTHER" id="PTHR40064">
    <property type="entry name" value="MEMBRANE PROTEIN-RELATED"/>
    <property type="match status" value="1"/>
</dbReference>
<sequence>MKYRIGYRTLKTALGTTLAIIIAHQLGLENYVSAGIITILCIKVTKLKTVRTSWDRFMACILAMPFSYLFFEGITYHPTIIGLMLLFFIPLLVMLHLKDGVVTSTVIILHIYSAGEITWAMLLQEFGIIVVGVGIALLMNLYMPSVDKKLEQYQQGIEDNLRIIFKEMVHYLKTADSDWDGKEITETAKLLEEAKLISYREVENNLLLRNENLYFHYFKMREKQLEIIERILPMITSIPVTLKQGRMTADFFDELSERIHPGNTARFFLEKLRGLRVEFEEMPLPKTREEFEIRAALFQIVKEIEQYLIIKSSFKGMKKEKETNQKMEIETN</sequence>
<comment type="caution">
    <text evidence="8">The sequence shown here is derived from an EMBL/GenBank/DDBJ whole genome shotgun (WGS) entry which is preliminary data.</text>
</comment>
<dbReference type="InterPro" id="IPR052984">
    <property type="entry name" value="UPF0421"/>
</dbReference>
<keyword evidence="9" id="KW-1185">Reference proteome</keyword>
<feature type="domain" description="Putative aromatic acid exporter C-terminal" evidence="7">
    <location>
        <begin position="147"/>
        <end position="312"/>
    </location>
</feature>
<proteinExistence type="predicted"/>
<name>A0A9C7GB95_9BACI</name>
<dbReference type="AlphaFoldDB" id="A0A9C7GB95"/>
<reference evidence="8" key="1">
    <citation type="submission" date="2021-10" db="EMBL/GenBank/DDBJ databases">
        <authorList>
            <person name="Criscuolo A."/>
        </authorList>
    </citation>
    <scope>NUCLEOTIDE SEQUENCE</scope>
    <source>
        <strain evidence="8">CIP111885</strain>
    </source>
</reference>
<evidence type="ECO:0000256" key="3">
    <source>
        <dbReference type="ARBA" id="ARBA00022692"/>
    </source>
</evidence>
<dbReference type="RefSeq" id="WP_230497520.1">
    <property type="nucleotide sequence ID" value="NZ_CAKJTG010000018.1"/>
</dbReference>
<evidence type="ECO:0000256" key="4">
    <source>
        <dbReference type="ARBA" id="ARBA00022989"/>
    </source>
</evidence>
<dbReference type="InterPro" id="IPR021062">
    <property type="entry name" value="ArAE_1_C"/>
</dbReference>
<dbReference type="EMBL" id="CAKJTG010000018">
    <property type="protein sequence ID" value="CAG9609279.1"/>
    <property type="molecule type" value="Genomic_DNA"/>
</dbReference>
<keyword evidence="3 6" id="KW-0812">Transmembrane</keyword>
<evidence type="ECO:0000313" key="9">
    <source>
        <dbReference type="Proteomes" id="UP000789845"/>
    </source>
</evidence>
<organism evidence="8 9">
    <name type="scientific">Pseudoneobacillus rhizosphaerae</name>
    <dbReference type="NCBI Taxonomy" id="2880968"/>
    <lineage>
        <taxon>Bacteria</taxon>
        <taxon>Bacillati</taxon>
        <taxon>Bacillota</taxon>
        <taxon>Bacilli</taxon>
        <taxon>Bacillales</taxon>
        <taxon>Bacillaceae</taxon>
        <taxon>Pseudoneobacillus</taxon>
    </lineage>
</organism>
<dbReference type="GO" id="GO:0005886">
    <property type="term" value="C:plasma membrane"/>
    <property type="evidence" value="ECO:0007669"/>
    <property type="project" value="UniProtKB-SubCell"/>
</dbReference>
<evidence type="ECO:0000256" key="1">
    <source>
        <dbReference type="ARBA" id="ARBA00004651"/>
    </source>
</evidence>
<dbReference type="InterPro" id="IPR038323">
    <property type="entry name" value="ArAE_1_C_sf"/>
</dbReference>
<protein>
    <recommendedName>
        <fullName evidence="7">Putative aromatic acid exporter C-terminal domain-containing protein</fullName>
    </recommendedName>
</protein>